<evidence type="ECO:0008006" key="5">
    <source>
        <dbReference type="Google" id="ProtNLM"/>
    </source>
</evidence>
<feature type="transmembrane region" description="Helical" evidence="2">
    <location>
        <begin position="438"/>
        <end position="456"/>
    </location>
</feature>
<evidence type="ECO:0000313" key="4">
    <source>
        <dbReference type="Proteomes" id="UP001602245"/>
    </source>
</evidence>
<feature type="transmembrane region" description="Helical" evidence="2">
    <location>
        <begin position="232"/>
        <end position="252"/>
    </location>
</feature>
<sequence>MTLPSTLDRPIGGGRARRRPAREPENTPLRLRRLTTAAAALTVVLGVLLTVQLVRADHATSRLAVGEAPVVEAASDLYFALNDMDAQLANALLVGDATDLGITRVQAQAIFDRRRQQAYADLEELAASGVRIRDLLDGLGRYEALAAQAELLKRPEAYRLATTLLRRTLLGQAQDIVDGQRGKLTDGYRAESRAATLTRTAVAGVAVVLIAVLVALQIFLGRRFRRTVNPGAAAATAVLVGLAAGSLVLLDLHANRLHTQKQDAFDSIVALTRARAISYDANADESRYLLDPAHAAEYETGFLGKTQQILQLPGATLATYDQRLDTAWASYRHDHGQVGWGGAMGTEFGNITFAGERAAAERTVQLFEAYQEDDRRIRQLASSGQRDAAVRLCTSYAPGGSNYAFDRYDAALAAVIAVNTHAFDSVVHADRRDLGRSVWVPGVATLIALALLLAGVRPRLAEYH</sequence>
<keyword evidence="2" id="KW-1133">Transmembrane helix</keyword>
<dbReference type="RefSeq" id="WP_020511509.1">
    <property type="nucleotide sequence ID" value="NZ_JBIAZU010000002.1"/>
</dbReference>
<reference evidence="3 4" key="1">
    <citation type="submission" date="2024-10" db="EMBL/GenBank/DDBJ databases">
        <title>The Natural Products Discovery Center: Release of the First 8490 Sequenced Strains for Exploring Actinobacteria Biosynthetic Diversity.</title>
        <authorList>
            <person name="Kalkreuter E."/>
            <person name="Kautsar S.A."/>
            <person name="Yang D."/>
            <person name="Bader C.D."/>
            <person name="Teijaro C.N."/>
            <person name="Fluegel L."/>
            <person name="Davis C.M."/>
            <person name="Simpson J.R."/>
            <person name="Lauterbach L."/>
            <person name="Steele A.D."/>
            <person name="Gui C."/>
            <person name="Meng S."/>
            <person name="Li G."/>
            <person name="Viehrig K."/>
            <person name="Ye F."/>
            <person name="Su P."/>
            <person name="Kiefer A.F."/>
            <person name="Nichols A."/>
            <person name="Cepeda A.J."/>
            <person name="Yan W."/>
            <person name="Fan B."/>
            <person name="Jiang Y."/>
            <person name="Adhikari A."/>
            <person name="Zheng C.-J."/>
            <person name="Schuster L."/>
            <person name="Cowan T.M."/>
            <person name="Smanski M.J."/>
            <person name="Chevrette M.G."/>
            <person name="De Carvalho L.P.S."/>
            <person name="Shen B."/>
        </authorList>
    </citation>
    <scope>NUCLEOTIDE SEQUENCE [LARGE SCALE GENOMIC DNA]</scope>
    <source>
        <strain evidence="3 4">NPDC000087</strain>
    </source>
</reference>
<evidence type="ECO:0000256" key="2">
    <source>
        <dbReference type="SAM" id="Phobius"/>
    </source>
</evidence>
<protein>
    <recommendedName>
        <fullName evidence="5">Secreted protein</fullName>
    </recommendedName>
</protein>
<feature type="region of interest" description="Disordered" evidence="1">
    <location>
        <begin position="1"/>
        <end position="26"/>
    </location>
</feature>
<dbReference type="Proteomes" id="UP001602245">
    <property type="component" value="Unassembled WGS sequence"/>
</dbReference>
<keyword evidence="4" id="KW-1185">Reference proteome</keyword>
<comment type="caution">
    <text evidence="3">The sequence shown here is derived from an EMBL/GenBank/DDBJ whole genome shotgun (WGS) entry which is preliminary data.</text>
</comment>
<proteinExistence type="predicted"/>
<organism evidence="3 4">
    <name type="scientific">Paractinoplanes globisporus</name>
    <dbReference type="NCBI Taxonomy" id="113565"/>
    <lineage>
        <taxon>Bacteria</taxon>
        <taxon>Bacillati</taxon>
        <taxon>Actinomycetota</taxon>
        <taxon>Actinomycetes</taxon>
        <taxon>Micromonosporales</taxon>
        <taxon>Micromonosporaceae</taxon>
        <taxon>Paractinoplanes</taxon>
    </lineage>
</organism>
<accession>A0ABW6W9H3</accession>
<feature type="transmembrane region" description="Helical" evidence="2">
    <location>
        <begin position="34"/>
        <end position="54"/>
    </location>
</feature>
<name>A0ABW6W9H3_9ACTN</name>
<feature type="transmembrane region" description="Helical" evidence="2">
    <location>
        <begin position="201"/>
        <end position="220"/>
    </location>
</feature>
<evidence type="ECO:0000256" key="1">
    <source>
        <dbReference type="SAM" id="MobiDB-lite"/>
    </source>
</evidence>
<dbReference type="EMBL" id="JBIAZU010000002">
    <property type="protein sequence ID" value="MFF5289957.1"/>
    <property type="molecule type" value="Genomic_DNA"/>
</dbReference>
<keyword evidence="2" id="KW-0472">Membrane</keyword>
<gene>
    <name evidence="3" type="ORF">ACFY35_10975</name>
</gene>
<evidence type="ECO:0000313" key="3">
    <source>
        <dbReference type="EMBL" id="MFF5289957.1"/>
    </source>
</evidence>
<keyword evidence="2" id="KW-0812">Transmembrane</keyword>